<reference evidence="3 4" key="1">
    <citation type="journal article" date="2016" name="Appl. Environ. Microbiol.">
        <title>Lack of Overt Genome Reduction in the Bryostatin-Producing Bryozoan Symbiont "Candidatus Endobugula sertula".</title>
        <authorList>
            <person name="Miller I.J."/>
            <person name="Vanee N."/>
            <person name="Fong S.S."/>
            <person name="Lim-Fong G.E."/>
            <person name="Kwan J.C."/>
        </authorList>
    </citation>
    <scope>NUCLEOTIDE SEQUENCE [LARGE SCALE GENOMIC DNA]</scope>
    <source>
        <strain evidence="3">AB1-4</strain>
    </source>
</reference>
<evidence type="ECO:0000313" key="4">
    <source>
        <dbReference type="Proteomes" id="UP000242502"/>
    </source>
</evidence>
<feature type="compositionally biased region" description="Polar residues" evidence="2">
    <location>
        <begin position="92"/>
        <end position="107"/>
    </location>
</feature>
<feature type="region of interest" description="Disordered" evidence="2">
    <location>
        <begin position="85"/>
        <end position="111"/>
    </location>
</feature>
<gene>
    <name evidence="3" type="ORF">AB835_11580</name>
</gene>
<protein>
    <submittedName>
        <fullName evidence="3">Uncharacterized protein</fullName>
    </submittedName>
</protein>
<dbReference type="PANTHER" id="PTHR14136:SF17">
    <property type="entry name" value="BTB_POZ DOMAIN-CONTAINING PROTEIN KCTD9"/>
    <property type="match status" value="1"/>
</dbReference>
<feature type="coiled-coil region" evidence="1">
    <location>
        <begin position="133"/>
        <end position="182"/>
    </location>
</feature>
<dbReference type="PANTHER" id="PTHR14136">
    <property type="entry name" value="BTB_POZ DOMAIN-CONTAINING PROTEIN KCTD9"/>
    <property type="match status" value="1"/>
</dbReference>
<evidence type="ECO:0000256" key="1">
    <source>
        <dbReference type="SAM" id="Coils"/>
    </source>
</evidence>
<sequence>MAYENAMDKPRPVDYYQNILQLRTNPETAVAHLMNESQLMPIKTSGEIQAMEALIQKEEAAKKEKTDKLKQQYTQHAMDVVEQSMPEGCPGQSETQSALQNATQATSDESEYVVPSIPNVVLASGDFDLTPLLASSQKIKEKVEQDVQQQQERLNALANSYKEKYQQEKMVEEESLESVKNRIIHPVYVIAEDLKEQQGKKNGLTMTLNNLPNEAKQQLEAQEDYDADALTAAYDELLIMQRQARQASPTVTNKRNVSHIIQQQVRSWIMELLAQGESLAGRDFSGMDLSGMELSNLDLRDIMLENSNLAHCNFSGSNMDGAVLTEACLEQACFEGVSFYKANLSHSYGEACHFKHAKFNNTMMIEAKLTDGCFDYIDSDSMLANDIDVSRSTFCNAVVENAQWVKANLSNTQWHYASVKSCILLQATLTESVWVYANIQRTMLVDVNAQKVRFTNATLSYVQFSNVGDLQYADFAYAKCTVCGFRGVSLNYLLAPYAVFIECDFSEAQLNHADFTEALFKRTMMTLAQMENSQCCGALFNEGIVRKVNFDHSNIQKSEFYNCTLAENSFKKAKTRHITLRPQTSLS</sequence>
<proteinExistence type="predicted"/>
<evidence type="ECO:0000313" key="3">
    <source>
        <dbReference type="EMBL" id="ODS22934.1"/>
    </source>
</evidence>
<dbReference type="STRING" id="62101.AB835_11580"/>
<dbReference type="AlphaFoldDB" id="A0A1D2QN08"/>
<comment type="caution">
    <text evidence="3">The sequence shown here is derived from an EMBL/GenBank/DDBJ whole genome shotgun (WGS) entry which is preliminary data.</text>
</comment>
<keyword evidence="1" id="KW-0175">Coiled coil</keyword>
<dbReference type="InterPro" id="IPR051082">
    <property type="entry name" value="Pentapeptide-BTB/POZ_domain"/>
</dbReference>
<dbReference type="EMBL" id="MDLC01000046">
    <property type="protein sequence ID" value="ODS22934.1"/>
    <property type="molecule type" value="Genomic_DNA"/>
</dbReference>
<evidence type="ECO:0000256" key="2">
    <source>
        <dbReference type="SAM" id="MobiDB-lite"/>
    </source>
</evidence>
<dbReference type="SUPFAM" id="SSF141571">
    <property type="entry name" value="Pentapeptide repeat-like"/>
    <property type="match status" value="2"/>
</dbReference>
<dbReference type="Pfam" id="PF00805">
    <property type="entry name" value="Pentapeptide"/>
    <property type="match status" value="2"/>
</dbReference>
<dbReference type="Gene3D" id="2.160.20.80">
    <property type="entry name" value="E3 ubiquitin-protein ligase SopA"/>
    <property type="match status" value="3"/>
</dbReference>
<accession>A0A1D2QN08</accession>
<dbReference type="Proteomes" id="UP000242502">
    <property type="component" value="Unassembled WGS sequence"/>
</dbReference>
<dbReference type="InterPro" id="IPR001646">
    <property type="entry name" value="5peptide_repeat"/>
</dbReference>
<name>A0A1D2QN08_9GAMM</name>
<organism evidence="3 4">
    <name type="scientific">Candidatus Endobugula sertula</name>
    <name type="common">Bugula neritina bacterial symbiont</name>
    <dbReference type="NCBI Taxonomy" id="62101"/>
    <lineage>
        <taxon>Bacteria</taxon>
        <taxon>Pseudomonadati</taxon>
        <taxon>Pseudomonadota</taxon>
        <taxon>Gammaproteobacteria</taxon>
        <taxon>Cellvibrionales</taxon>
        <taxon>Cellvibrionaceae</taxon>
        <taxon>Candidatus Endobugula</taxon>
    </lineage>
</organism>